<dbReference type="Proteomes" id="UP000078555">
    <property type="component" value="Unassembled WGS sequence"/>
</dbReference>
<dbReference type="EMBL" id="FLRD01000073">
    <property type="protein sequence ID" value="SBT34755.1"/>
    <property type="molecule type" value="Genomic_DNA"/>
</dbReference>
<accession>A0A1A8YSY8</accession>
<keyword evidence="4" id="KW-1185">Reference proteome</keyword>
<evidence type="ECO:0000313" key="1">
    <source>
        <dbReference type="EMBL" id="SBT34755.1"/>
    </source>
</evidence>
<evidence type="ECO:0000313" key="3">
    <source>
        <dbReference type="Proteomes" id="UP000078550"/>
    </source>
</evidence>
<reference evidence="1" key="2">
    <citation type="submission" date="2016-05" db="EMBL/GenBank/DDBJ databases">
        <authorList>
            <person name="Lavstsen T."/>
            <person name="Jespersen J.S."/>
        </authorList>
    </citation>
    <scope>NUCLEOTIDE SEQUENCE [LARGE SCALE GENOMIC DNA]</scope>
</reference>
<dbReference type="AlphaFoldDB" id="A0A1A8YSY8"/>
<evidence type="ECO:0000313" key="4">
    <source>
        <dbReference type="Proteomes" id="UP000078555"/>
    </source>
</evidence>
<dbReference type="Proteomes" id="UP000078550">
    <property type="component" value="Unassembled WGS sequence"/>
</dbReference>
<gene>
    <name evidence="1" type="ORF">POVWA1_023830</name>
    <name evidence="2" type="ORF">POVWA2_023620</name>
</gene>
<organism evidence="1 4">
    <name type="scientific">Plasmodium ovale wallikeri</name>
    <dbReference type="NCBI Taxonomy" id="864142"/>
    <lineage>
        <taxon>Eukaryota</taxon>
        <taxon>Sar</taxon>
        <taxon>Alveolata</taxon>
        <taxon>Apicomplexa</taxon>
        <taxon>Aconoidasida</taxon>
        <taxon>Haemosporida</taxon>
        <taxon>Plasmodiidae</taxon>
        <taxon>Plasmodium</taxon>
        <taxon>Plasmodium (Plasmodium)</taxon>
    </lineage>
</organism>
<sequence>MGAFSLSDNFWGTLPFCNSSFVKVRRSGGHFGGIPCPQCFRFTSFSPCSFAFLFGFIKRGNTSQRCARGQVYKWMCNFAFSKRHVNGEEVVCIKPL</sequence>
<reference evidence="3 4" key="1">
    <citation type="submission" date="2016-05" db="EMBL/GenBank/DDBJ databases">
        <authorList>
            <person name="Naeem Raeece"/>
        </authorList>
    </citation>
    <scope>NUCLEOTIDE SEQUENCE [LARGE SCALE GENOMIC DNA]</scope>
</reference>
<dbReference type="EMBL" id="FLRE01000093">
    <property type="protein sequence ID" value="SBT35162.1"/>
    <property type="molecule type" value="Genomic_DNA"/>
</dbReference>
<proteinExistence type="predicted"/>
<protein>
    <submittedName>
        <fullName evidence="1">Uncharacterized protein</fullName>
    </submittedName>
</protein>
<name>A0A1A8YSY8_PLAOA</name>
<evidence type="ECO:0000313" key="2">
    <source>
        <dbReference type="EMBL" id="SBT35162.1"/>
    </source>
</evidence>